<dbReference type="OrthoDB" id="72596at2759"/>
<dbReference type="EMBL" id="NMUH01001566">
    <property type="protein sequence ID" value="MQL93474.1"/>
    <property type="molecule type" value="Genomic_DNA"/>
</dbReference>
<proteinExistence type="predicted"/>
<organism evidence="1 2">
    <name type="scientific">Colocasia esculenta</name>
    <name type="common">Wild taro</name>
    <name type="synonym">Arum esculentum</name>
    <dbReference type="NCBI Taxonomy" id="4460"/>
    <lineage>
        <taxon>Eukaryota</taxon>
        <taxon>Viridiplantae</taxon>
        <taxon>Streptophyta</taxon>
        <taxon>Embryophyta</taxon>
        <taxon>Tracheophyta</taxon>
        <taxon>Spermatophyta</taxon>
        <taxon>Magnoliopsida</taxon>
        <taxon>Liliopsida</taxon>
        <taxon>Araceae</taxon>
        <taxon>Aroideae</taxon>
        <taxon>Colocasieae</taxon>
        <taxon>Colocasia</taxon>
    </lineage>
</organism>
<reference evidence="1" key="1">
    <citation type="submission" date="2017-07" db="EMBL/GenBank/DDBJ databases">
        <title>Taro Niue Genome Assembly and Annotation.</title>
        <authorList>
            <person name="Atibalentja N."/>
            <person name="Keating K."/>
            <person name="Fields C.J."/>
        </authorList>
    </citation>
    <scope>NUCLEOTIDE SEQUENCE</scope>
    <source>
        <strain evidence="1">Niue_2</strain>
        <tissue evidence="1">Leaf</tissue>
    </source>
</reference>
<dbReference type="Proteomes" id="UP000652761">
    <property type="component" value="Unassembled WGS sequence"/>
</dbReference>
<evidence type="ECO:0000313" key="2">
    <source>
        <dbReference type="Proteomes" id="UP000652761"/>
    </source>
</evidence>
<keyword evidence="2" id="KW-1185">Reference proteome</keyword>
<protein>
    <submittedName>
        <fullName evidence="1">Uncharacterized protein</fullName>
    </submittedName>
</protein>
<evidence type="ECO:0000313" key="1">
    <source>
        <dbReference type="EMBL" id="MQL93474.1"/>
    </source>
</evidence>
<dbReference type="AlphaFoldDB" id="A0A843VJN0"/>
<sequence>MESNKRDAKLYANMFARMQKDTDVALKRLKVEKDQDEREATGFQAMDTGNAAVAASFSLPAVDEMVVDSSGG</sequence>
<comment type="caution">
    <text evidence="1">The sequence shown here is derived from an EMBL/GenBank/DDBJ whole genome shotgun (WGS) entry which is preliminary data.</text>
</comment>
<accession>A0A843VJN0</accession>
<name>A0A843VJN0_COLES</name>
<gene>
    <name evidence="1" type="ORF">Taro_026121</name>
</gene>